<protein>
    <submittedName>
        <fullName evidence="2">Uncharacterized protein</fullName>
    </submittedName>
</protein>
<dbReference type="Proteomes" id="UP000291116">
    <property type="component" value="Unassembled WGS sequence"/>
</dbReference>
<reference evidence="2 3" key="1">
    <citation type="submission" date="2019-01" db="EMBL/GenBank/DDBJ databases">
        <authorList>
            <person name="Ferrante I. M."/>
        </authorList>
    </citation>
    <scope>NUCLEOTIDE SEQUENCE [LARGE SCALE GENOMIC DNA]</scope>
    <source>
        <strain evidence="2 3">B856</strain>
    </source>
</reference>
<accession>A0A448YYX1</accession>
<feature type="compositionally biased region" description="Basic and acidic residues" evidence="1">
    <location>
        <begin position="814"/>
        <end position="825"/>
    </location>
</feature>
<organism evidence="2 3">
    <name type="scientific">Pseudo-nitzschia multistriata</name>
    <dbReference type="NCBI Taxonomy" id="183589"/>
    <lineage>
        <taxon>Eukaryota</taxon>
        <taxon>Sar</taxon>
        <taxon>Stramenopiles</taxon>
        <taxon>Ochrophyta</taxon>
        <taxon>Bacillariophyta</taxon>
        <taxon>Bacillariophyceae</taxon>
        <taxon>Bacillariophycidae</taxon>
        <taxon>Bacillariales</taxon>
        <taxon>Bacillariaceae</taxon>
        <taxon>Pseudo-nitzschia</taxon>
    </lineage>
</organism>
<feature type="compositionally biased region" description="Polar residues" evidence="1">
    <location>
        <begin position="133"/>
        <end position="148"/>
    </location>
</feature>
<name>A0A448YYX1_9STRA</name>
<evidence type="ECO:0000313" key="2">
    <source>
        <dbReference type="EMBL" id="VEU34954.1"/>
    </source>
</evidence>
<feature type="region of interest" description="Disordered" evidence="1">
    <location>
        <begin position="783"/>
        <end position="832"/>
    </location>
</feature>
<feature type="compositionally biased region" description="Polar residues" evidence="1">
    <location>
        <begin position="155"/>
        <end position="169"/>
    </location>
</feature>
<keyword evidence="3" id="KW-1185">Reference proteome</keyword>
<sequence length="832" mass="92847">MKRKRPCQTIPIDSSTGLTSVRHPFGASAATEHDAARSFSSAKFELDPLEYHRSLVSEILNIGTEYASPSQIFDQMTLIHGNSEFQNLKLEQIKSHLQRFRKVFFNYTGQKNKSSISTNNRGGYARAKMKNCNLRSRTSKSDSINSTNEFDDTALNKSNTKPENSNPEKQSFLDEFDNFVDFGLDAAEASLASAEDNYQCIVGGRAIGLVSRMIMMDENVFIEGHQQHHKSSSAGVKNKIKNSHGINNKLLGEAIVRDIDDYKLPFDASIPRLTSVEKASHLGQSIELITGLLEHLNHYIHSERQKRQQRDGHHWQQHEQQQHQALFKSFPSEAMATAMSLAAAAATESQMSVVQQKRFEGIPSLSISSPTRTERFARTDVSMVSTGRHQGTTSVDTMITSQMKIKKRITTSAVSTIASNTRRSERASSPKQRSQPISHRFRKDSSATRTKKIAFHKLQKAIDDLTRNTRCDKRKDKQSREQLYRKCKRDNEDAISSSDLSSLSTSSEDCDDINSTNNSNFSNVYVRNGNGPQRLVGREKKLQFIDKGNDSWIFDRLTPPCKILLVRQAIDPSHDFQDNWPCEASPCSCCSSNSSSQLFLATNANKGHDIFDSRNPTLRTDKKEAHRILKSHEAFVPGNPKLPDKETNTMATGIGTFRREDSCASDISSIGTEMVNKLPAEQRGVDASELVTRGINNDNRYSPSMGFISLPTTGDASLQQLNEFSFSPPNQSQSYLDIENQVQNFNRGGGSHLGDHAVVASGSHQNWLQTATRATNAATNTNTRMTHSSQQHLSNHEPHPSRPQEPAFTPAADRLGRFFPVKESEGNDDVSI</sequence>
<feature type="region of interest" description="Disordered" evidence="1">
    <location>
        <begin position="413"/>
        <end position="452"/>
    </location>
</feature>
<evidence type="ECO:0000313" key="3">
    <source>
        <dbReference type="Proteomes" id="UP000291116"/>
    </source>
</evidence>
<evidence type="ECO:0000256" key="1">
    <source>
        <dbReference type="SAM" id="MobiDB-lite"/>
    </source>
</evidence>
<dbReference type="Gene3D" id="1.10.10.60">
    <property type="entry name" value="Homeodomain-like"/>
    <property type="match status" value="1"/>
</dbReference>
<proteinExistence type="predicted"/>
<dbReference type="AlphaFoldDB" id="A0A448YYX1"/>
<gene>
    <name evidence="2" type="ORF">PSNMU_V1.4_AUG-EV-PASAV3_0016760</name>
</gene>
<dbReference type="EMBL" id="CAACVS010000044">
    <property type="protein sequence ID" value="VEU34954.1"/>
    <property type="molecule type" value="Genomic_DNA"/>
</dbReference>
<dbReference type="OrthoDB" id="57442at2759"/>
<feature type="region of interest" description="Disordered" evidence="1">
    <location>
        <begin position="113"/>
        <end position="170"/>
    </location>
</feature>